<dbReference type="RefSeq" id="WP_155362425.1">
    <property type="nucleotide sequence ID" value="NZ_CP043930.1"/>
</dbReference>
<dbReference type="AlphaFoldDB" id="A0A6I6A7B9"/>
<evidence type="ECO:0000313" key="1">
    <source>
        <dbReference type="EMBL" id="QGQ21255.1"/>
    </source>
</evidence>
<dbReference type="KEGG" id="gim:F1728_00415"/>
<evidence type="ECO:0000313" key="2">
    <source>
        <dbReference type="Proteomes" id="UP000427281"/>
    </source>
</evidence>
<reference evidence="1 2" key="1">
    <citation type="submission" date="2019-09" db="EMBL/GenBank/DDBJ databases">
        <title>Gimesia benthica sp. nov., a novel bacterium isolated from deep-sea water of the Northwest Indian Ocean.</title>
        <authorList>
            <person name="Dai X."/>
        </authorList>
    </citation>
    <scope>NUCLEOTIDE SEQUENCE [LARGE SCALE GENOMIC DNA]</scope>
    <source>
        <strain evidence="1 2">E7</strain>
    </source>
</reference>
<name>A0A6I6A7B9_9PLAN</name>
<protein>
    <submittedName>
        <fullName evidence="1">Uncharacterized protein</fullName>
    </submittedName>
</protein>
<proteinExistence type="predicted"/>
<accession>A0A6I6A7B9</accession>
<dbReference type="Proteomes" id="UP000427281">
    <property type="component" value="Chromosome"/>
</dbReference>
<sequence length="178" mass="20967">MPEYPRFDFQVLEPLEAIALFRLNKLTSEDMVLLAQCWLNRGIYTDSLNQMAWEKTPIRSTVGPLFEQALVELELGKVTFLEAARIQVRSILLRIVAEDILPDIGAELLYWEVYHEMPDSMKDSLGLNQFIGIYWELSDWWDYCDPRNPQVEIEQKLQHQLMLEAQHWLEINDQSKLL</sequence>
<gene>
    <name evidence="1" type="ORF">F1728_00415</name>
</gene>
<organism evidence="1 2">
    <name type="scientific">Gimesia benthica</name>
    <dbReference type="NCBI Taxonomy" id="2608982"/>
    <lineage>
        <taxon>Bacteria</taxon>
        <taxon>Pseudomonadati</taxon>
        <taxon>Planctomycetota</taxon>
        <taxon>Planctomycetia</taxon>
        <taxon>Planctomycetales</taxon>
        <taxon>Planctomycetaceae</taxon>
        <taxon>Gimesia</taxon>
    </lineage>
</organism>
<dbReference type="EMBL" id="CP043930">
    <property type="protein sequence ID" value="QGQ21255.1"/>
    <property type="molecule type" value="Genomic_DNA"/>
</dbReference>
<keyword evidence="2" id="KW-1185">Reference proteome</keyword>